<keyword evidence="2" id="KW-0812">Transmembrane</keyword>
<name>A0A835YRP2_9STRA</name>
<feature type="signal peptide" evidence="3">
    <location>
        <begin position="1"/>
        <end position="23"/>
    </location>
</feature>
<organism evidence="4 5">
    <name type="scientific">Tribonema minus</name>
    <dbReference type="NCBI Taxonomy" id="303371"/>
    <lineage>
        <taxon>Eukaryota</taxon>
        <taxon>Sar</taxon>
        <taxon>Stramenopiles</taxon>
        <taxon>Ochrophyta</taxon>
        <taxon>PX clade</taxon>
        <taxon>Xanthophyceae</taxon>
        <taxon>Tribonematales</taxon>
        <taxon>Tribonemataceae</taxon>
        <taxon>Tribonema</taxon>
    </lineage>
</organism>
<feature type="region of interest" description="Disordered" evidence="1">
    <location>
        <begin position="119"/>
        <end position="177"/>
    </location>
</feature>
<feature type="region of interest" description="Disordered" evidence="1">
    <location>
        <begin position="32"/>
        <end position="91"/>
    </location>
</feature>
<evidence type="ECO:0000256" key="1">
    <source>
        <dbReference type="SAM" id="MobiDB-lite"/>
    </source>
</evidence>
<evidence type="ECO:0000256" key="2">
    <source>
        <dbReference type="SAM" id="Phobius"/>
    </source>
</evidence>
<feature type="chain" id="PRO_5032953204" evidence="3">
    <location>
        <begin position="24"/>
        <end position="177"/>
    </location>
</feature>
<comment type="caution">
    <text evidence="4">The sequence shown here is derived from an EMBL/GenBank/DDBJ whole genome shotgun (WGS) entry which is preliminary data.</text>
</comment>
<reference evidence="4" key="1">
    <citation type="submission" date="2021-02" db="EMBL/GenBank/DDBJ databases">
        <title>First Annotated Genome of the Yellow-green Alga Tribonema minus.</title>
        <authorList>
            <person name="Mahan K.M."/>
        </authorList>
    </citation>
    <scope>NUCLEOTIDE SEQUENCE</scope>
    <source>
        <strain evidence="4">UTEX B ZZ1240</strain>
    </source>
</reference>
<evidence type="ECO:0000313" key="4">
    <source>
        <dbReference type="EMBL" id="KAG5180346.1"/>
    </source>
</evidence>
<keyword evidence="3" id="KW-0732">Signal</keyword>
<proteinExistence type="predicted"/>
<keyword evidence="2" id="KW-0472">Membrane</keyword>
<keyword evidence="2" id="KW-1133">Transmembrane helix</keyword>
<feature type="transmembrane region" description="Helical" evidence="2">
    <location>
        <begin position="94"/>
        <end position="117"/>
    </location>
</feature>
<feature type="compositionally biased region" description="Polar residues" evidence="1">
    <location>
        <begin position="161"/>
        <end position="177"/>
    </location>
</feature>
<accession>A0A835YRP2</accession>
<dbReference type="Proteomes" id="UP000664859">
    <property type="component" value="Unassembled WGS sequence"/>
</dbReference>
<sequence length="177" mass="17630">MRSRSCALRVLGLLLVPLALCDAAASTTTTSSAAGAAPNFTISPTLPQPPPNLDQLTDKPTPRPTPRPTAAAAEPTAPPTQEVKSSGGGGSNGATIGIAVGVSLAAIALLGAGGLLYRKSRAGGGAANKGVPDPVDRLEMGPRDRPVERPGPVRAPGMSRARSNFPQGGGAPQSTVN</sequence>
<protein>
    <submittedName>
        <fullName evidence="4">Uncharacterized protein</fullName>
    </submittedName>
</protein>
<feature type="compositionally biased region" description="Basic and acidic residues" evidence="1">
    <location>
        <begin position="134"/>
        <end position="148"/>
    </location>
</feature>
<dbReference type="AlphaFoldDB" id="A0A835YRP2"/>
<evidence type="ECO:0000313" key="5">
    <source>
        <dbReference type="Proteomes" id="UP000664859"/>
    </source>
</evidence>
<evidence type="ECO:0000256" key="3">
    <source>
        <dbReference type="SAM" id="SignalP"/>
    </source>
</evidence>
<dbReference type="EMBL" id="JAFCMP010000401">
    <property type="protein sequence ID" value="KAG5180346.1"/>
    <property type="molecule type" value="Genomic_DNA"/>
</dbReference>
<keyword evidence="5" id="KW-1185">Reference proteome</keyword>
<gene>
    <name evidence="4" type="ORF">JKP88DRAFT_69847</name>
</gene>